<proteinExistence type="predicted"/>
<dbReference type="InterPro" id="IPR050312">
    <property type="entry name" value="IolE/XylAMocC-like"/>
</dbReference>
<evidence type="ECO:0000313" key="3">
    <source>
        <dbReference type="Proteomes" id="UP000317158"/>
    </source>
</evidence>
<name>A0A520KRG5_METT2</name>
<evidence type="ECO:0000313" key="2">
    <source>
        <dbReference type="EMBL" id="RZN64292.1"/>
    </source>
</evidence>
<dbReference type="PANTHER" id="PTHR12110:SF53">
    <property type="entry name" value="BLR5974 PROTEIN"/>
    <property type="match status" value="1"/>
</dbReference>
<dbReference type="Gene3D" id="3.20.20.150">
    <property type="entry name" value="Divalent-metal-dependent TIM barrel enzymes"/>
    <property type="match status" value="1"/>
</dbReference>
<gene>
    <name evidence="2" type="ORF">EF806_04760</name>
</gene>
<dbReference type="InterPro" id="IPR013022">
    <property type="entry name" value="Xyl_isomerase-like_TIM-brl"/>
</dbReference>
<dbReference type="Proteomes" id="UP000317158">
    <property type="component" value="Unassembled WGS sequence"/>
</dbReference>
<keyword evidence="2" id="KW-0413">Isomerase</keyword>
<sequence length="304" mass="35265">MEMRKIGINADARRIDGNFKTLVHDLEYFSKIGFDCVEIPIHGMEVIRNAEILPYRMKELKSILSGYDFIYSVHAPNPLNLMSMNDYDTHVKLFDTCLEFTSEINSEIFVYHAGRYIPEERFLSKHDIQLTQDAKEKMLNNELEHLANIAESLKDSKITICIENARPYLDCKDYCYAENINQLSKIVKLLNSENIAITLDVGHAFLASKFYEIPLLESIRKAAPYVKHMHVHDNYGKLCYYYEKTQVDLVPLGKGDMHMPIGWGAVPFKEILTELKSYSGIFLNELRPRYMDCFGDVYHTMQYG</sequence>
<dbReference type="AlphaFoldDB" id="A0A520KRG5"/>
<comment type="caution">
    <text evidence="2">The sequence shown here is derived from an EMBL/GenBank/DDBJ whole genome shotgun (WGS) entry which is preliminary data.</text>
</comment>
<accession>A0A520KRG5</accession>
<organism evidence="2 3">
    <name type="scientific">Methanoliparum thermophilum</name>
    <dbReference type="NCBI Taxonomy" id="2491083"/>
    <lineage>
        <taxon>Archaea</taxon>
        <taxon>Methanobacteriati</taxon>
        <taxon>Methanobacteriota</taxon>
        <taxon>Candidatus Methanoliparia</taxon>
        <taxon>Candidatus Methanoliparales</taxon>
        <taxon>Candidatus Methanoliparaceae</taxon>
        <taxon>Candidatus Methanoliparum</taxon>
    </lineage>
</organism>
<dbReference type="Pfam" id="PF01261">
    <property type="entry name" value="AP_endonuc_2"/>
    <property type="match status" value="1"/>
</dbReference>
<evidence type="ECO:0000259" key="1">
    <source>
        <dbReference type="Pfam" id="PF01261"/>
    </source>
</evidence>
<dbReference type="InterPro" id="IPR036237">
    <property type="entry name" value="Xyl_isomerase-like_sf"/>
</dbReference>
<dbReference type="SUPFAM" id="SSF51658">
    <property type="entry name" value="Xylose isomerase-like"/>
    <property type="match status" value="1"/>
</dbReference>
<protein>
    <submittedName>
        <fullName evidence="2">Sugar phosphate isomerase/epimerase</fullName>
    </submittedName>
</protein>
<dbReference type="PANTHER" id="PTHR12110">
    <property type="entry name" value="HYDROXYPYRUVATE ISOMERASE"/>
    <property type="match status" value="1"/>
</dbReference>
<reference evidence="2 3" key="1">
    <citation type="journal article" date="2019" name="Nat. Microbiol.">
        <title>Wide diversity of methane and short-chain alkane metabolisms in uncultured archaea.</title>
        <authorList>
            <person name="Borrel G."/>
            <person name="Adam P.S."/>
            <person name="McKay L.J."/>
            <person name="Chen L.X."/>
            <person name="Sierra-Garcia I.N."/>
            <person name="Sieber C.M."/>
            <person name="Letourneur Q."/>
            <person name="Ghozlane A."/>
            <person name="Andersen G.L."/>
            <person name="Li W.J."/>
            <person name="Hallam S.J."/>
            <person name="Muyzer G."/>
            <person name="de Oliveira V.M."/>
            <person name="Inskeep W.P."/>
            <person name="Banfield J.F."/>
            <person name="Gribaldo S."/>
        </authorList>
    </citation>
    <scope>NUCLEOTIDE SEQUENCE [LARGE SCALE GENOMIC DNA]</scope>
    <source>
        <strain evidence="2">NM1a</strain>
    </source>
</reference>
<feature type="domain" description="Xylose isomerase-like TIM barrel" evidence="1">
    <location>
        <begin position="28"/>
        <end position="287"/>
    </location>
</feature>
<dbReference type="GO" id="GO:0016853">
    <property type="term" value="F:isomerase activity"/>
    <property type="evidence" value="ECO:0007669"/>
    <property type="project" value="UniProtKB-KW"/>
</dbReference>
<dbReference type="EMBL" id="RXIF01000007">
    <property type="protein sequence ID" value="RZN64292.1"/>
    <property type="molecule type" value="Genomic_DNA"/>
</dbReference>